<dbReference type="InterPro" id="IPR005123">
    <property type="entry name" value="Oxoglu/Fe-dep_dioxygenase_dom"/>
</dbReference>
<evidence type="ECO:0000256" key="4">
    <source>
        <dbReference type="ARBA" id="ARBA00023002"/>
    </source>
</evidence>
<keyword evidence="2" id="KW-0479">Metal-binding</keyword>
<keyword evidence="4" id="KW-0560">Oxidoreductase</keyword>
<dbReference type="PROSITE" id="PS51471">
    <property type="entry name" value="FE2OG_OXY"/>
    <property type="match status" value="1"/>
</dbReference>
<evidence type="ECO:0000256" key="5">
    <source>
        <dbReference type="ARBA" id="ARBA00023004"/>
    </source>
</evidence>
<dbReference type="GO" id="GO:0031418">
    <property type="term" value="F:L-ascorbic acid binding"/>
    <property type="evidence" value="ECO:0007669"/>
    <property type="project" value="InterPro"/>
</dbReference>
<dbReference type="GO" id="GO:0005506">
    <property type="term" value="F:iron ion binding"/>
    <property type="evidence" value="ECO:0007669"/>
    <property type="project" value="InterPro"/>
</dbReference>
<dbReference type="Gene3D" id="2.60.120.620">
    <property type="entry name" value="q2cbj1_9rhob like domain"/>
    <property type="match status" value="1"/>
</dbReference>
<evidence type="ECO:0000256" key="1">
    <source>
        <dbReference type="ARBA" id="ARBA00001961"/>
    </source>
</evidence>
<reference evidence="8" key="1">
    <citation type="submission" date="2021-01" db="EMBL/GenBank/DDBJ databases">
        <authorList>
            <person name="Corre E."/>
            <person name="Pelletier E."/>
            <person name="Niang G."/>
            <person name="Scheremetjew M."/>
            <person name="Finn R."/>
            <person name="Kale V."/>
            <person name="Holt S."/>
            <person name="Cochrane G."/>
            <person name="Meng A."/>
            <person name="Brown T."/>
            <person name="Cohen L."/>
        </authorList>
    </citation>
    <scope>NUCLEOTIDE SEQUENCE</scope>
    <source>
        <strain evidence="8">GSO104</strain>
    </source>
</reference>
<dbReference type="SMART" id="SM00702">
    <property type="entry name" value="P4Hc"/>
    <property type="match status" value="1"/>
</dbReference>
<evidence type="ECO:0000256" key="2">
    <source>
        <dbReference type="ARBA" id="ARBA00022723"/>
    </source>
</evidence>
<name>A0A7S4VEH7_9STRA</name>
<evidence type="ECO:0000256" key="6">
    <source>
        <dbReference type="SAM" id="MobiDB-lite"/>
    </source>
</evidence>
<feature type="compositionally biased region" description="Polar residues" evidence="6">
    <location>
        <begin position="97"/>
        <end position="117"/>
    </location>
</feature>
<keyword evidence="5" id="KW-0408">Iron</keyword>
<dbReference type="GO" id="GO:0051213">
    <property type="term" value="F:dioxygenase activity"/>
    <property type="evidence" value="ECO:0007669"/>
    <property type="project" value="UniProtKB-KW"/>
</dbReference>
<feature type="region of interest" description="Disordered" evidence="6">
    <location>
        <begin position="59"/>
        <end position="117"/>
    </location>
</feature>
<feature type="domain" description="Fe2OG dioxygenase" evidence="7">
    <location>
        <begin position="205"/>
        <end position="315"/>
    </location>
</feature>
<proteinExistence type="predicted"/>
<dbReference type="AlphaFoldDB" id="A0A7S4VEH7"/>
<evidence type="ECO:0000313" key="8">
    <source>
        <dbReference type="EMBL" id="CAE4593211.1"/>
    </source>
</evidence>
<gene>
    <name evidence="8" type="ORF">DBRI00130_LOCUS7572</name>
</gene>
<accession>A0A7S4VEH7</accession>
<dbReference type="GO" id="GO:0016705">
    <property type="term" value="F:oxidoreductase activity, acting on paired donors, with incorporation or reduction of molecular oxygen"/>
    <property type="evidence" value="ECO:0007669"/>
    <property type="project" value="InterPro"/>
</dbReference>
<organism evidence="8">
    <name type="scientific">Ditylum brightwellii</name>
    <dbReference type="NCBI Taxonomy" id="49249"/>
    <lineage>
        <taxon>Eukaryota</taxon>
        <taxon>Sar</taxon>
        <taxon>Stramenopiles</taxon>
        <taxon>Ochrophyta</taxon>
        <taxon>Bacillariophyta</taxon>
        <taxon>Mediophyceae</taxon>
        <taxon>Lithodesmiophycidae</taxon>
        <taxon>Lithodesmiales</taxon>
        <taxon>Lithodesmiaceae</taxon>
        <taxon>Ditylum</taxon>
    </lineage>
</organism>
<sequence length="454" mass="51504">MKAKSHQKRQKKITTKHVVAFFFHMAIAFPLCFVEAAFQPPTSLTPWSFASSCYQSMGGDIKSRNSKKSPLYSNMKQEEKDDFELSSGGEDKKETIKITTPSLSTPSNLPATDSSEQSPLHSLYIQPSFFTPTQTSKILSLAKQHAERTNCWTTKDDERHSTYATVDFPIEESVELSEYLADIGFQDKMFGEMAELYGLDSSDLSFLDFFCVQYQAKEDDDDGNDDVMDQLEPHRDGSLLSFTILLTPPNEFEGGGTSFDALRDVTLPDHNVLHQGGVIRPQNAGDAVLHSGKLLHGADVVTFGHRVVLVGFVDVGLWCTRNEFLPIATKEWGRCDVMSYRYKRQSAMMTQKKQSGWILNNSRWLPPPSEARGRSYIKGYVPAFSSVIKRADKEFQRMKKLQVEYWLLQNILLPEEERGGADDYEDDTLNEDEQREREEVLRQLGIDINDITIL</sequence>
<dbReference type="EMBL" id="HBNS01009395">
    <property type="protein sequence ID" value="CAE4593211.1"/>
    <property type="molecule type" value="Transcribed_RNA"/>
</dbReference>
<keyword evidence="3" id="KW-0223">Dioxygenase</keyword>
<dbReference type="SUPFAM" id="SSF51197">
    <property type="entry name" value="Clavaminate synthase-like"/>
    <property type="match status" value="1"/>
</dbReference>
<evidence type="ECO:0000256" key="3">
    <source>
        <dbReference type="ARBA" id="ARBA00022964"/>
    </source>
</evidence>
<dbReference type="InterPro" id="IPR006620">
    <property type="entry name" value="Pro_4_hyd_alph"/>
</dbReference>
<comment type="cofactor">
    <cofactor evidence="1">
        <name>L-ascorbate</name>
        <dbReference type="ChEBI" id="CHEBI:38290"/>
    </cofactor>
</comment>
<evidence type="ECO:0000259" key="7">
    <source>
        <dbReference type="PROSITE" id="PS51471"/>
    </source>
</evidence>
<protein>
    <recommendedName>
        <fullName evidence="7">Fe2OG dioxygenase domain-containing protein</fullName>
    </recommendedName>
</protein>